<feature type="compositionally biased region" description="Basic and acidic residues" evidence="1">
    <location>
        <begin position="80"/>
        <end position="92"/>
    </location>
</feature>
<evidence type="ECO:0000256" key="1">
    <source>
        <dbReference type="SAM" id="MobiDB-lite"/>
    </source>
</evidence>
<organism evidence="2 3">
    <name type="scientific">Kitasatospora phosalacinea</name>
    <dbReference type="NCBI Taxonomy" id="2065"/>
    <lineage>
        <taxon>Bacteria</taxon>
        <taxon>Bacillati</taxon>
        <taxon>Actinomycetota</taxon>
        <taxon>Actinomycetes</taxon>
        <taxon>Kitasatosporales</taxon>
        <taxon>Streptomycetaceae</taxon>
        <taxon>Kitasatospora</taxon>
    </lineage>
</organism>
<dbReference type="EMBL" id="JBHYPX010000022">
    <property type="protein sequence ID" value="MFE1352960.1"/>
    <property type="molecule type" value="Genomic_DNA"/>
</dbReference>
<evidence type="ECO:0000313" key="2">
    <source>
        <dbReference type="EMBL" id="MFE1352960.1"/>
    </source>
</evidence>
<feature type="compositionally biased region" description="Basic and acidic residues" evidence="1">
    <location>
        <begin position="15"/>
        <end position="30"/>
    </location>
</feature>
<feature type="region of interest" description="Disordered" evidence="1">
    <location>
        <begin position="72"/>
        <end position="92"/>
    </location>
</feature>
<keyword evidence="3" id="KW-1185">Reference proteome</keyword>
<gene>
    <name evidence="2" type="ORF">ACFW6T_13315</name>
</gene>
<evidence type="ECO:0000313" key="3">
    <source>
        <dbReference type="Proteomes" id="UP001599542"/>
    </source>
</evidence>
<dbReference type="Proteomes" id="UP001599542">
    <property type="component" value="Unassembled WGS sequence"/>
</dbReference>
<comment type="caution">
    <text evidence="2">The sequence shown here is derived from an EMBL/GenBank/DDBJ whole genome shotgun (WGS) entry which is preliminary data.</text>
</comment>
<accession>A0ABW6GJU5</accession>
<feature type="region of interest" description="Disordered" evidence="1">
    <location>
        <begin position="1"/>
        <end position="46"/>
    </location>
</feature>
<reference evidence="2 3" key="1">
    <citation type="submission" date="2024-09" db="EMBL/GenBank/DDBJ databases">
        <title>The Natural Products Discovery Center: Release of the First 8490 Sequenced Strains for Exploring Actinobacteria Biosynthetic Diversity.</title>
        <authorList>
            <person name="Kalkreuter E."/>
            <person name="Kautsar S.A."/>
            <person name="Yang D."/>
            <person name="Bader C.D."/>
            <person name="Teijaro C.N."/>
            <person name="Fluegel L."/>
            <person name="Davis C.M."/>
            <person name="Simpson J.R."/>
            <person name="Lauterbach L."/>
            <person name="Steele A.D."/>
            <person name="Gui C."/>
            <person name="Meng S."/>
            <person name="Li G."/>
            <person name="Viehrig K."/>
            <person name="Ye F."/>
            <person name="Su P."/>
            <person name="Kiefer A.F."/>
            <person name="Nichols A."/>
            <person name="Cepeda A.J."/>
            <person name="Yan W."/>
            <person name="Fan B."/>
            <person name="Jiang Y."/>
            <person name="Adhikari A."/>
            <person name="Zheng C.-J."/>
            <person name="Schuster L."/>
            <person name="Cowan T.M."/>
            <person name="Smanski M.J."/>
            <person name="Chevrette M.G."/>
            <person name="De Carvalho L.P.S."/>
            <person name="Shen B."/>
        </authorList>
    </citation>
    <scope>NUCLEOTIDE SEQUENCE [LARGE SCALE GENOMIC DNA]</scope>
    <source>
        <strain evidence="2 3">NPDC058753</strain>
    </source>
</reference>
<sequence>MPDLCGAPGGQIEAHASDRRDDRIGVREDEQPPMAGGCCGTGHSGRRHDEFAAGKERGRVALLRQDAECLPDPGGYGVGVEDRDDRCRRGRG</sequence>
<dbReference type="RefSeq" id="WP_376058053.1">
    <property type="nucleotide sequence ID" value="NZ_JBHJXB010000120.1"/>
</dbReference>
<proteinExistence type="predicted"/>
<protein>
    <submittedName>
        <fullName evidence="2">Uncharacterized protein</fullName>
    </submittedName>
</protein>
<name>A0ABW6GJU5_9ACTN</name>